<dbReference type="InterPro" id="IPR016187">
    <property type="entry name" value="CTDL_fold"/>
</dbReference>
<evidence type="ECO:0000313" key="1">
    <source>
        <dbReference type="EMBL" id="CAH1793854.1"/>
    </source>
</evidence>
<proteinExistence type="predicted"/>
<dbReference type="InterPro" id="IPR050111">
    <property type="entry name" value="C-type_lectin/snaclec_domain"/>
</dbReference>
<keyword evidence="2" id="KW-1185">Reference proteome</keyword>
<dbReference type="InterPro" id="IPR001304">
    <property type="entry name" value="C-type_lectin-like"/>
</dbReference>
<dbReference type="SMART" id="SM00034">
    <property type="entry name" value="CLECT"/>
    <property type="match status" value="1"/>
</dbReference>
<dbReference type="Pfam" id="PF00059">
    <property type="entry name" value="Lectin_C"/>
    <property type="match status" value="1"/>
</dbReference>
<dbReference type="InterPro" id="IPR016186">
    <property type="entry name" value="C-type_lectin-like/link_sf"/>
</dbReference>
<protein>
    <submittedName>
        <fullName evidence="1">Uncharacterized protein</fullName>
    </submittedName>
</protein>
<comment type="caution">
    <text evidence="1">The sequence shown here is derived from an EMBL/GenBank/DDBJ whole genome shotgun (WGS) entry which is preliminary data.</text>
</comment>
<reference evidence="1" key="1">
    <citation type="submission" date="2022-03" db="EMBL/GenBank/DDBJ databases">
        <authorList>
            <person name="Martin C."/>
        </authorList>
    </citation>
    <scope>NUCLEOTIDE SEQUENCE</scope>
</reference>
<organism evidence="1 2">
    <name type="scientific">Owenia fusiformis</name>
    <name type="common">Polychaete worm</name>
    <dbReference type="NCBI Taxonomy" id="6347"/>
    <lineage>
        <taxon>Eukaryota</taxon>
        <taxon>Metazoa</taxon>
        <taxon>Spiralia</taxon>
        <taxon>Lophotrochozoa</taxon>
        <taxon>Annelida</taxon>
        <taxon>Polychaeta</taxon>
        <taxon>Sedentaria</taxon>
        <taxon>Canalipalpata</taxon>
        <taxon>Sabellida</taxon>
        <taxon>Oweniida</taxon>
        <taxon>Oweniidae</taxon>
        <taxon>Owenia</taxon>
    </lineage>
</organism>
<feature type="non-terminal residue" evidence="1">
    <location>
        <position position="1"/>
    </location>
</feature>
<sequence length="169" mass="18960">QTNIEQLTETTWNCDLFGSGRGTKTSSPDFVHYFMTPLGCDGSFLTTIHNGSTYRVNHEALTWTDAQIRCREYGGTLATIEDASEQADLQTYLQNNGQSTVSYSIGLNKRADSQTWVWSTTGETPTYLSWAPDEPYTGDGQECVMMCYHQNYDWCDTSCSSLKGFICEC</sequence>
<name>A0A8J1Y5W7_OWEFU</name>
<dbReference type="PANTHER" id="PTHR22803">
    <property type="entry name" value="MANNOSE, PHOSPHOLIPASE, LECTIN RECEPTOR RELATED"/>
    <property type="match status" value="1"/>
</dbReference>
<gene>
    <name evidence="1" type="ORF">OFUS_LOCUS18650</name>
</gene>
<dbReference type="AlphaFoldDB" id="A0A8J1Y5W7"/>
<dbReference type="SUPFAM" id="SSF56436">
    <property type="entry name" value="C-type lectin-like"/>
    <property type="match status" value="1"/>
</dbReference>
<dbReference type="InterPro" id="IPR018378">
    <property type="entry name" value="C-type_lectin_CS"/>
</dbReference>
<dbReference type="EMBL" id="CAIIXF020000009">
    <property type="protein sequence ID" value="CAH1793854.1"/>
    <property type="molecule type" value="Genomic_DNA"/>
</dbReference>
<dbReference type="OrthoDB" id="6162243at2759"/>
<accession>A0A8J1Y5W7</accession>
<dbReference type="PROSITE" id="PS50041">
    <property type="entry name" value="C_TYPE_LECTIN_2"/>
    <property type="match status" value="1"/>
</dbReference>
<dbReference type="CDD" id="cd00037">
    <property type="entry name" value="CLECT"/>
    <property type="match status" value="1"/>
</dbReference>
<dbReference type="PROSITE" id="PS00615">
    <property type="entry name" value="C_TYPE_LECTIN_1"/>
    <property type="match status" value="1"/>
</dbReference>
<evidence type="ECO:0000313" key="2">
    <source>
        <dbReference type="Proteomes" id="UP000749559"/>
    </source>
</evidence>
<dbReference type="Gene3D" id="3.10.100.10">
    <property type="entry name" value="Mannose-Binding Protein A, subunit A"/>
    <property type="match status" value="1"/>
</dbReference>
<dbReference type="Proteomes" id="UP000749559">
    <property type="component" value="Unassembled WGS sequence"/>
</dbReference>